<keyword evidence="4 6" id="KW-0342">GTP-binding</keyword>
<keyword evidence="2 6" id="KW-0547">Nucleotide-binding</keyword>
<organism evidence="8 10">
    <name type="scientific">Yarrowia lipolytica</name>
    <name type="common">Candida lipolytica</name>
    <dbReference type="NCBI Taxonomy" id="4952"/>
    <lineage>
        <taxon>Eukaryota</taxon>
        <taxon>Fungi</taxon>
        <taxon>Dikarya</taxon>
        <taxon>Ascomycota</taxon>
        <taxon>Saccharomycotina</taxon>
        <taxon>Dipodascomycetes</taxon>
        <taxon>Dipodascales</taxon>
        <taxon>Dipodascales incertae sedis</taxon>
        <taxon>Yarrowia</taxon>
    </lineage>
</organism>
<evidence type="ECO:0000313" key="9">
    <source>
        <dbReference type="EMBL" id="RDW27452.1"/>
    </source>
</evidence>
<evidence type="ECO:0000256" key="1">
    <source>
        <dbReference type="ARBA" id="ARBA00022723"/>
    </source>
</evidence>
<reference evidence="9 11" key="2">
    <citation type="submission" date="2018-07" db="EMBL/GenBank/DDBJ databases">
        <title>Draft Genome Assemblies for Five Robust Yarrowia lipolytica Strains Exhibiting High Lipid Production and Pentose Sugar Utilization and Sugar Alcohol Secretion from Undetoxified Lignocellulosic Biomass Hydrolysates.</title>
        <authorList>
            <consortium name="DOE Joint Genome Institute"/>
            <person name="Walker C."/>
            <person name="Ryu S."/>
            <person name="Na H."/>
            <person name="Zane M."/>
            <person name="LaButti K."/>
            <person name="Lipzen A."/>
            <person name="Haridas S."/>
            <person name="Barry K."/>
            <person name="Grigoriev I.V."/>
            <person name="Quarterman J."/>
            <person name="Slininger P."/>
            <person name="Dien B."/>
            <person name="Trinh C.T."/>
        </authorList>
    </citation>
    <scope>NUCLEOTIDE SEQUENCE [LARGE SCALE GENOMIC DNA]</scope>
    <source>
        <strain evidence="9 11">YB392</strain>
    </source>
</reference>
<dbReference type="GO" id="GO:0005768">
    <property type="term" value="C:endosome"/>
    <property type="evidence" value="ECO:0007669"/>
    <property type="project" value="EnsemblFungi"/>
</dbReference>
<dbReference type="SUPFAM" id="SSF52540">
    <property type="entry name" value="P-loop containing nucleoside triphosphate hydrolases"/>
    <property type="match status" value="1"/>
</dbReference>
<protein>
    <submittedName>
        <fullName evidence="9">Guanine nucleotide binding protein, alpha subunit</fullName>
    </submittedName>
</protein>
<dbReference type="GO" id="GO:0001664">
    <property type="term" value="F:G protein-coupled receptor binding"/>
    <property type="evidence" value="ECO:0007669"/>
    <property type="project" value="InterPro"/>
</dbReference>
<dbReference type="OrthoDB" id="5817230at2759"/>
<sequence>MGCVPSKPEYGAEHDQHLLIEENMRFRVGKLSSSRSFDDSKPPKLLLLGTGESGKSTILKQMKLIHGQGFTHQERSLYAQVMWEQAFVQMMEIVRQARFLGISLDCDDPHSVLNSHMTLLTNADPNDSAMPDWDALYEDIKSQRRFMEGENLPMVYTDSPLKFADNVLKVSPAERPQIAHAISELWTKDTGIKQCFARSNEYQLEDAASYYFDNVHSLADPYYLASDEDVIRGRIKTTGVSETPFLVGGQMLSIIDVGGQKSERKKWMHCFDDVTSVLFVVALSEYDQVLYEDSGVNRMQDSICLFDYICNFKTFIDKPIILFLNKCDLLEAKLKKSPVRKYFPSFNGPNEVTAVKAFFKNLFLAQNKCGPSKEIYVHFTCATDTENMRFVMAAVTDMVLSAQLRETGII</sequence>
<dbReference type="PANTHER" id="PTHR10218:SF302">
    <property type="entry name" value="GUANINE NUCLEOTIDE-BINDING PROTEIN ALPHA-5 SUBUNIT"/>
    <property type="match status" value="1"/>
</dbReference>
<dbReference type="GO" id="GO:0000743">
    <property type="term" value="P:nuclear migration involved in conjugation with cellular fusion"/>
    <property type="evidence" value="ECO:0007669"/>
    <property type="project" value="EnsemblFungi"/>
</dbReference>
<dbReference type="CDD" id="cd00066">
    <property type="entry name" value="G-alpha"/>
    <property type="match status" value="1"/>
</dbReference>
<evidence type="ECO:0000256" key="6">
    <source>
        <dbReference type="PIRSR" id="PIRSR601019-1"/>
    </source>
</evidence>
<dbReference type="PANTHER" id="PTHR10218">
    <property type="entry name" value="GTP-BINDING PROTEIN ALPHA SUBUNIT"/>
    <property type="match status" value="1"/>
</dbReference>
<dbReference type="GO" id="GO:0006109">
    <property type="term" value="P:regulation of carbohydrate metabolic process"/>
    <property type="evidence" value="ECO:0007669"/>
    <property type="project" value="EnsemblFungi"/>
</dbReference>
<evidence type="ECO:0000256" key="3">
    <source>
        <dbReference type="ARBA" id="ARBA00022842"/>
    </source>
</evidence>
<keyword evidence="3 7" id="KW-0460">Magnesium</keyword>
<feature type="binding site" evidence="6">
    <location>
        <begin position="325"/>
        <end position="328"/>
    </location>
    <ligand>
        <name>GTP</name>
        <dbReference type="ChEBI" id="CHEBI:37565"/>
    </ligand>
</feature>
<evidence type="ECO:0000313" key="11">
    <source>
        <dbReference type="Proteomes" id="UP000256601"/>
    </source>
</evidence>
<dbReference type="PRINTS" id="PR00318">
    <property type="entry name" value="GPROTEINA"/>
</dbReference>
<accession>A0A1D8NI31</accession>
<dbReference type="GO" id="GO:0007186">
    <property type="term" value="P:G protein-coupled receptor signaling pathway"/>
    <property type="evidence" value="ECO:0007669"/>
    <property type="project" value="InterPro"/>
</dbReference>
<dbReference type="Proteomes" id="UP000182444">
    <property type="component" value="Chromosome 1E"/>
</dbReference>
<dbReference type="GO" id="GO:0031681">
    <property type="term" value="F:G-protein beta-subunit binding"/>
    <property type="evidence" value="ECO:0007669"/>
    <property type="project" value="EnsemblFungi"/>
</dbReference>
<dbReference type="VEuPathDB" id="FungiDB:YALI0_E11627g"/>
<dbReference type="InterPro" id="IPR027417">
    <property type="entry name" value="P-loop_NTPase"/>
</dbReference>
<dbReference type="RefSeq" id="XP_503828.1">
    <property type="nucleotide sequence ID" value="XM_503828.1"/>
</dbReference>
<dbReference type="GeneID" id="2912791"/>
<dbReference type="EMBL" id="KZ858962">
    <property type="protein sequence ID" value="RDW27452.1"/>
    <property type="molecule type" value="Genomic_DNA"/>
</dbReference>
<feature type="binding site" evidence="6">
    <location>
        <begin position="52"/>
        <end position="57"/>
    </location>
    <ligand>
        <name>GTP</name>
        <dbReference type="ChEBI" id="CHEBI:37565"/>
    </ligand>
</feature>
<dbReference type="OMA" id="QVIWADA"/>
<dbReference type="EMBL" id="CP017557">
    <property type="protein sequence ID" value="AOW05288.1"/>
    <property type="molecule type" value="Genomic_DNA"/>
</dbReference>
<feature type="binding site" evidence="7">
    <location>
        <position position="56"/>
    </location>
    <ligand>
        <name>Mg(2+)</name>
        <dbReference type="ChEBI" id="CHEBI:18420"/>
    </ligand>
</feature>
<keyword evidence="5" id="KW-0807">Transducer</keyword>
<dbReference type="FunFam" id="3.40.50.300:FF:000692">
    <property type="entry name" value="Guanine nucleotide-binding protein subunit alpha"/>
    <property type="match status" value="1"/>
</dbReference>
<dbReference type="GO" id="GO:0046872">
    <property type="term" value="F:metal ion binding"/>
    <property type="evidence" value="ECO:0007669"/>
    <property type="project" value="UniProtKB-KW"/>
</dbReference>
<proteinExistence type="predicted"/>
<dbReference type="SUPFAM" id="SSF47895">
    <property type="entry name" value="Transducin (alpha subunit), insertion domain"/>
    <property type="match status" value="1"/>
</dbReference>
<dbReference type="GO" id="GO:0005525">
    <property type="term" value="F:GTP binding"/>
    <property type="evidence" value="ECO:0007669"/>
    <property type="project" value="UniProtKB-KW"/>
</dbReference>
<dbReference type="Proteomes" id="UP000256601">
    <property type="component" value="Unassembled WGS sequence"/>
</dbReference>
<reference evidence="8 10" key="1">
    <citation type="journal article" date="2016" name="PLoS ONE">
        <title>Sequence Assembly of Yarrowia lipolytica Strain W29/CLIB89 Shows Transposable Element Diversity.</title>
        <authorList>
            <person name="Magnan C."/>
            <person name="Yu J."/>
            <person name="Chang I."/>
            <person name="Jahn E."/>
            <person name="Kanomata Y."/>
            <person name="Wu J."/>
            <person name="Zeller M."/>
            <person name="Oakes M."/>
            <person name="Baldi P."/>
            <person name="Sandmeyer S."/>
        </authorList>
    </citation>
    <scope>NUCLEOTIDE SEQUENCE [LARGE SCALE GENOMIC DNA]</scope>
    <source>
        <strain evidence="8">CLIB89</strain>
        <strain evidence="10">CLIB89(W29)</strain>
    </source>
</reference>
<gene>
    <name evidence="9" type="ORF">B0I71DRAFT_129027</name>
    <name evidence="8" type="ORF">YALI1_E14489g</name>
</gene>
<feature type="binding site" evidence="6">
    <location>
        <position position="382"/>
    </location>
    <ligand>
        <name>GTP</name>
        <dbReference type="ChEBI" id="CHEBI:37565"/>
    </ligand>
</feature>
<evidence type="ECO:0000256" key="4">
    <source>
        <dbReference type="ARBA" id="ARBA00023134"/>
    </source>
</evidence>
<dbReference type="eggNOG" id="KOG0082">
    <property type="taxonomic scope" value="Eukaryota"/>
</dbReference>
<dbReference type="GO" id="GO:0003924">
    <property type="term" value="F:GTPase activity"/>
    <property type="evidence" value="ECO:0007669"/>
    <property type="project" value="EnsemblFungi"/>
</dbReference>
<evidence type="ECO:0000313" key="10">
    <source>
        <dbReference type="Proteomes" id="UP000182444"/>
    </source>
</evidence>
<dbReference type="GO" id="GO:0000750">
    <property type="term" value="P:pheromone-dependent signal transduction involved in conjugation with cellular fusion"/>
    <property type="evidence" value="ECO:0007669"/>
    <property type="project" value="EnsemblFungi"/>
</dbReference>
<dbReference type="Pfam" id="PF00503">
    <property type="entry name" value="G-alpha"/>
    <property type="match status" value="1"/>
</dbReference>
<dbReference type="InterPro" id="IPR011025">
    <property type="entry name" value="GproteinA_insert"/>
</dbReference>
<dbReference type="GO" id="GO:0000742">
    <property type="term" value="P:karyogamy involved in conjugation with cellular fusion"/>
    <property type="evidence" value="ECO:0007669"/>
    <property type="project" value="EnsemblFungi"/>
</dbReference>
<dbReference type="PRINTS" id="PR01241">
    <property type="entry name" value="GPROTEINAFNG"/>
</dbReference>
<dbReference type="SMR" id="A0A1D8NI31"/>
<dbReference type="Gene3D" id="3.40.50.300">
    <property type="entry name" value="P-loop containing nucleotide triphosphate hydrolases"/>
    <property type="match status" value="2"/>
</dbReference>
<dbReference type="GO" id="GO:0031683">
    <property type="term" value="F:G-protein beta/gamma-subunit complex binding"/>
    <property type="evidence" value="ECO:0007669"/>
    <property type="project" value="InterPro"/>
</dbReference>
<evidence type="ECO:0000313" key="8">
    <source>
        <dbReference type="EMBL" id="AOW05288.1"/>
    </source>
</evidence>
<evidence type="ECO:0000256" key="7">
    <source>
        <dbReference type="PIRSR" id="PIRSR601019-2"/>
    </source>
</evidence>
<keyword evidence="1 7" id="KW-0479">Metal-binding</keyword>
<dbReference type="InterPro" id="IPR001019">
    <property type="entry name" value="Gprotein_alpha_su"/>
</dbReference>
<evidence type="ECO:0000256" key="5">
    <source>
        <dbReference type="ARBA" id="ARBA00023224"/>
    </source>
</evidence>
<dbReference type="FunFam" id="3.40.50.300:FF:000563">
    <property type="entry name" value="Guanine nucleotide-binding protein alpha subunit"/>
    <property type="match status" value="1"/>
</dbReference>
<feature type="binding site" evidence="7">
    <location>
        <position position="237"/>
    </location>
    <ligand>
        <name>Mg(2+)</name>
        <dbReference type="ChEBI" id="CHEBI:18420"/>
    </ligand>
</feature>
<dbReference type="InterPro" id="IPR002975">
    <property type="entry name" value="Fungi_Gprotein_alpha"/>
</dbReference>
<dbReference type="GO" id="GO:0005834">
    <property type="term" value="C:heterotrimeric G-protein complex"/>
    <property type="evidence" value="ECO:0007669"/>
    <property type="project" value="EnsemblFungi"/>
</dbReference>
<dbReference type="PROSITE" id="PS51882">
    <property type="entry name" value="G_ALPHA"/>
    <property type="match status" value="1"/>
</dbReference>
<dbReference type="VEuPathDB" id="FungiDB:YALI1_E14489g"/>
<dbReference type="SMART" id="SM00275">
    <property type="entry name" value="G_alpha"/>
    <property type="match status" value="1"/>
</dbReference>
<feature type="binding site" evidence="6">
    <location>
        <begin position="256"/>
        <end position="260"/>
    </location>
    <ligand>
        <name>GTP</name>
        <dbReference type="ChEBI" id="CHEBI:37565"/>
    </ligand>
</feature>
<name>A0A1D8NI31_YARLL</name>
<evidence type="ECO:0000256" key="2">
    <source>
        <dbReference type="ARBA" id="ARBA00022741"/>
    </source>
</evidence>
<dbReference type="KEGG" id="yli:2912791"/>
<dbReference type="AlphaFoldDB" id="A0A1D8NI31"/>